<dbReference type="CDD" id="cd04647">
    <property type="entry name" value="LbH_MAT_like"/>
    <property type="match status" value="1"/>
</dbReference>
<evidence type="ECO:0000256" key="2">
    <source>
        <dbReference type="ARBA" id="ARBA00022679"/>
    </source>
</evidence>
<gene>
    <name evidence="3" type="ORF">ATL17_2093</name>
</gene>
<dbReference type="PANTHER" id="PTHR23416">
    <property type="entry name" value="SIALIC ACID SYNTHASE-RELATED"/>
    <property type="match status" value="1"/>
</dbReference>
<protein>
    <submittedName>
        <fullName evidence="3">Acetyltransferase-like isoleucine patch superfamily enzyme</fullName>
    </submittedName>
</protein>
<dbReference type="Pfam" id="PF00132">
    <property type="entry name" value="Hexapep"/>
    <property type="match status" value="1"/>
</dbReference>
<evidence type="ECO:0000256" key="1">
    <source>
        <dbReference type="ARBA" id="ARBA00007274"/>
    </source>
</evidence>
<dbReference type="RefSeq" id="WP_133572711.1">
    <property type="nucleotide sequence ID" value="NZ_SNYR01000002.1"/>
</dbReference>
<dbReference type="Pfam" id="PF14602">
    <property type="entry name" value="Hexapep_2"/>
    <property type="match status" value="1"/>
</dbReference>
<dbReference type="PANTHER" id="PTHR23416:SF23">
    <property type="entry name" value="ACETYLTRANSFERASE C18B11.09C-RELATED"/>
    <property type="match status" value="1"/>
</dbReference>
<dbReference type="SUPFAM" id="SSF51161">
    <property type="entry name" value="Trimeric LpxA-like enzymes"/>
    <property type="match status" value="1"/>
</dbReference>
<dbReference type="GO" id="GO:0005829">
    <property type="term" value="C:cytosol"/>
    <property type="evidence" value="ECO:0007669"/>
    <property type="project" value="TreeGrafter"/>
</dbReference>
<proteinExistence type="inferred from homology"/>
<dbReference type="AlphaFoldDB" id="A0A4R6VP96"/>
<name>A0A4R6VP96_9HYPH</name>
<evidence type="ECO:0000313" key="3">
    <source>
        <dbReference type="EMBL" id="TDQ64082.1"/>
    </source>
</evidence>
<reference evidence="3 4" key="1">
    <citation type="submission" date="2019-03" db="EMBL/GenBank/DDBJ databases">
        <title>Genomic Encyclopedia of Type Strains, Phase III (KMG-III): the genomes of soil and plant-associated and newly described type strains.</title>
        <authorList>
            <person name="Whitman W."/>
        </authorList>
    </citation>
    <scope>NUCLEOTIDE SEQUENCE [LARGE SCALE GENOMIC DNA]</scope>
    <source>
        <strain evidence="3 4">CGMCC 1.7002</strain>
    </source>
</reference>
<organism evidence="3 4">
    <name type="scientific">Maritalea mobilis</name>
    <dbReference type="NCBI Taxonomy" id="483324"/>
    <lineage>
        <taxon>Bacteria</taxon>
        <taxon>Pseudomonadati</taxon>
        <taxon>Pseudomonadota</taxon>
        <taxon>Alphaproteobacteria</taxon>
        <taxon>Hyphomicrobiales</taxon>
        <taxon>Devosiaceae</taxon>
        <taxon>Maritalea</taxon>
    </lineage>
</organism>
<dbReference type="Proteomes" id="UP000295391">
    <property type="component" value="Unassembled WGS sequence"/>
</dbReference>
<sequence length="163" mass="16676">MNKIDPTAVISALSDIETSARGTSVEIGANSVIDAFVKIKTVGGDGDIVIGKNVYLNSGIVIYSGNGIKIGDNCLIAANCTFAATNHEFADPNKLIREQGFKPSRGGITLGNDVWVGANSVLLDGTEIGEGAVVAAGSVVRGKLEPYGVYAGSPASKVGHRNG</sequence>
<dbReference type="Gene3D" id="2.160.10.10">
    <property type="entry name" value="Hexapeptide repeat proteins"/>
    <property type="match status" value="1"/>
</dbReference>
<dbReference type="InterPro" id="IPR051159">
    <property type="entry name" value="Hexapeptide_acetyltransf"/>
</dbReference>
<accession>A0A4R6VP96</accession>
<keyword evidence="4" id="KW-1185">Reference proteome</keyword>
<dbReference type="EMBL" id="SNYR01000002">
    <property type="protein sequence ID" value="TDQ64082.1"/>
    <property type="molecule type" value="Genomic_DNA"/>
</dbReference>
<dbReference type="InterPro" id="IPR001451">
    <property type="entry name" value="Hexapep"/>
</dbReference>
<evidence type="ECO:0000313" key="4">
    <source>
        <dbReference type="Proteomes" id="UP000295391"/>
    </source>
</evidence>
<dbReference type="OrthoDB" id="9815592at2"/>
<comment type="caution">
    <text evidence="3">The sequence shown here is derived from an EMBL/GenBank/DDBJ whole genome shotgun (WGS) entry which is preliminary data.</text>
</comment>
<comment type="similarity">
    <text evidence="1">Belongs to the transferase hexapeptide repeat family.</text>
</comment>
<keyword evidence="2 3" id="KW-0808">Transferase</keyword>
<dbReference type="GO" id="GO:0008374">
    <property type="term" value="F:O-acyltransferase activity"/>
    <property type="evidence" value="ECO:0007669"/>
    <property type="project" value="TreeGrafter"/>
</dbReference>
<dbReference type="InterPro" id="IPR011004">
    <property type="entry name" value="Trimer_LpxA-like_sf"/>
</dbReference>